<keyword evidence="2" id="KW-1185">Reference proteome</keyword>
<protein>
    <submittedName>
        <fullName evidence="1">Uncharacterized protein</fullName>
    </submittedName>
</protein>
<dbReference type="OrthoDB" id="9925479at2"/>
<dbReference type="Proteomes" id="UP000231134">
    <property type="component" value="Unassembled WGS sequence"/>
</dbReference>
<dbReference type="AlphaFoldDB" id="A0A2M9AAK6"/>
<dbReference type="EMBL" id="PGEX01000001">
    <property type="protein sequence ID" value="PJJ42734.1"/>
    <property type="molecule type" value="Genomic_DNA"/>
</dbReference>
<sequence>MFKIEGYVETISSDGCFTIRGGDGFSLEKDGKKYNVFWNGDKPCEPIAESEGLKVPNDWRQWEYQMLVAAKLSHQKVEVQVSCENRTCVTKVTLK</sequence>
<accession>A0A2M9AAK6</accession>
<comment type="caution">
    <text evidence="1">The sequence shown here is derived from an EMBL/GenBank/DDBJ whole genome shotgun (WGS) entry which is preliminary data.</text>
</comment>
<gene>
    <name evidence="1" type="ORF">BGX16_2778</name>
</gene>
<evidence type="ECO:0000313" key="1">
    <source>
        <dbReference type="EMBL" id="PJJ42734.1"/>
    </source>
</evidence>
<organism evidence="1 2">
    <name type="scientific">Hallerella succinigenes</name>
    <dbReference type="NCBI Taxonomy" id="1896222"/>
    <lineage>
        <taxon>Bacteria</taxon>
        <taxon>Pseudomonadati</taxon>
        <taxon>Fibrobacterota</taxon>
        <taxon>Fibrobacteria</taxon>
        <taxon>Fibrobacterales</taxon>
        <taxon>Fibrobacteraceae</taxon>
        <taxon>Hallerella</taxon>
    </lineage>
</organism>
<reference evidence="1 2" key="1">
    <citation type="submission" date="2017-11" db="EMBL/GenBank/DDBJ databases">
        <title>Animal gut microbial communities from fecal samples from Wisconsin, USA.</title>
        <authorList>
            <person name="Neumann A."/>
        </authorList>
    </citation>
    <scope>NUCLEOTIDE SEQUENCE [LARGE SCALE GENOMIC DNA]</scope>
    <source>
        <strain evidence="1 2">UWS3</strain>
    </source>
</reference>
<dbReference type="RefSeq" id="WP_100426575.1">
    <property type="nucleotide sequence ID" value="NZ_PGEX01000001.1"/>
</dbReference>
<proteinExistence type="predicted"/>
<evidence type="ECO:0000313" key="2">
    <source>
        <dbReference type="Proteomes" id="UP000231134"/>
    </source>
</evidence>
<name>A0A2M9AAK6_9BACT</name>